<dbReference type="Pfam" id="PF13803">
    <property type="entry name" value="DUF4184"/>
    <property type="match status" value="1"/>
</dbReference>
<dbReference type="InterPro" id="IPR025238">
    <property type="entry name" value="DUF4184"/>
</dbReference>
<keyword evidence="1" id="KW-0812">Transmembrane</keyword>
<keyword evidence="1" id="KW-1133">Transmembrane helix</keyword>
<evidence type="ECO:0008006" key="4">
    <source>
        <dbReference type="Google" id="ProtNLM"/>
    </source>
</evidence>
<sequence length="258" mass="27959">MEAALEADRGGQHRAVPSTLPTHPLAVLPLKLWKPRWFDGVALATGACAPDFAYALDGPGILIPSHTIAALFWWSLPTAVVVAQLCRWGAPAVAANLPPWFHVRDFGVLGRVRYRWWITASSALLGAVSHLLWDLVTHPGPVAAWWPIREASDAAAVILMPVFFLYVAVRRKLREWHGEPPALTARPGRFWGVTAAVLGAGCALTLALGDREYYTGHVHVFLVRLMVAGALALLAGALAVQSQRADDRAPRAAALSRR</sequence>
<evidence type="ECO:0000313" key="2">
    <source>
        <dbReference type="EMBL" id="GLL01184.1"/>
    </source>
</evidence>
<feature type="transmembrane region" description="Helical" evidence="1">
    <location>
        <begin position="114"/>
        <end position="133"/>
    </location>
</feature>
<reference evidence="2" key="1">
    <citation type="journal article" date="2014" name="Int. J. Syst. Evol. Microbiol.">
        <title>Complete genome sequence of Corynebacterium casei LMG S-19264T (=DSM 44701T), isolated from a smear-ripened cheese.</title>
        <authorList>
            <consortium name="US DOE Joint Genome Institute (JGI-PGF)"/>
            <person name="Walter F."/>
            <person name="Albersmeier A."/>
            <person name="Kalinowski J."/>
            <person name="Ruckert C."/>
        </authorList>
    </citation>
    <scope>NUCLEOTIDE SEQUENCE</scope>
    <source>
        <strain evidence="2">VKM Ac-1321</strain>
    </source>
</reference>
<name>A0A9W6NLB3_9ACTN</name>
<dbReference type="Proteomes" id="UP001143480">
    <property type="component" value="Unassembled WGS sequence"/>
</dbReference>
<comment type="caution">
    <text evidence="2">The sequence shown here is derived from an EMBL/GenBank/DDBJ whole genome shotgun (WGS) entry which is preliminary data.</text>
</comment>
<evidence type="ECO:0000313" key="3">
    <source>
        <dbReference type="Proteomes" id="UP001143480"/>
    </source>
</evidence>
<keyword evidence="3" id="KW-1185">Reference proteome</keyword>
<gene>
    <name evidence="2" type="ORF">GCM10017581_029250</name>
</gene>
<keyword evidence="1" id="KW-0472">Membrane</keyword>
<reference evidence="2" key="2">
    <citation type="submission" date="2023-01" db="EMBL/GenBank/DDBJ databases">
        <authorList>
            <person name="Sun Q."/>
            <person name="Evtushenko L."/>
        </authorList>
    </citation>
    <scope>NUCLEOTIDE SEQUENCE</scope>
    <source>
        <strain evidence="2">VKM Ac-1321</strain>
    </source>
</reference>
<dbReference type="AlphaFoldDB" id="A0A9W6NLB3"/>
<feature type="transmembrane region" description="Helical" evidence="1">
    <location>
        <begin position="221"/>
        <end position="240"/>
    </location>
</feature>
<dbReference type="EMBL" id="BSFP01000014">
    <property type="protein sequence ID" value="GLL01184.1"/>
    <property type="molecule type" value="Genomic_DNA"/>
</dbReference>
<feature type="transmembrane region" description="Helical" evidence="1">
    <location>
        <begin position="190"/>
        <end position="209"/>
    </location>
</feature>
<evidence type="ECO:0000256" key="1">
    <source>
        <dbReference type="SAM" id="Phobius"/>
    </source>
</evidence>
<accession>A0A9W6NLB3</accession>
<protein>
    <recommendedName>
        <fullName evidence="4">DUF4184 family protein</fullName>
    </recommendedName>
</protein>
<feature type="transmembrane region" description="Helical" evidence="1">
    <location>
        <begin position="153"/>
        <end position="169"/>
    </location>
</feature>
<organism evidence="2 3">
    <name type="scientific">Dactylosporangium matsuzakiense</name>
    <dbReference type="NCBI Taxonomy" id="53360"/>
    <lineage>
        <taxon>Bacteria</taxon>
        <taxon>Bacillati</taxon>
        <taxon>Actinomycetota</taxon>
        <taxon>Actinomycetes</taxon>
        <taxon>Micromonosporales</taxon>
        <taxon>Micromonosporaceae</taxon>
        <taxon>Dactylosporangium</taxon>
    </lineage>
</organism>
<proteinExistence type="predicted"/>